<dbReference type="EMBL" id="LR796703">
    <property type="protein sequence ID" value="CAB4161028.1"/>
    <property type="molecule type" value="Genomic_DNA"/>
</dbReference>
<proteinExistence type="predicted"/>
<name>A0A6J5NV75_9CAUD</name>
<reference evidence="1" key="1">
    <citation type="submission" date="2020-04" db="EMBL/GenBank/DDBJ databases">
        <authorList>
            <person name="Chiriac C."/>
            <person name="Salcher M."/>
            <person name="Ghai R."/>
            <person name="Kavagutti S V."/>
        </authorList>
    </citation>
    <scope>NUCLEOTIDE SEQUENCE</scope>
</reference>
<organism evidence="1">
    <name type="scientific">uncultured Caudovirales phage</name>
    <dbReference type="NCBI Taxonomy" id="2100421"/>
    <lineage>
        <taxon>Viruses</taxon>
        <taxon>Duplodnaviria</taxon>
        <taxon>Heunggongvirae</taxon>
        <taxon>Uroviricota</taxon>
        <taxon>Caudoviricetes</taxon>
        <taxon>Peduoviridae</taxon>
        <taxon>Maltschvirus</taxon>
        <taxon>Maltschvirus maltsch</taxon>
    </lineage>
</organism>
<accession>A0A6J5NV75</accession>
<gene>
    <name evidence="1" type="ORF">UFOVP765_48</name>
</gene>
<protein>
    <submittedName>
        <fullName evidence="1">Uncharacterized protein</fullName>
    </submittedName>
</protein>
<sequence length="56" mass="6837">MIKRLTHFQIRKKWRIKLHAKRCEDKDQSGTRYSRDASVLNRAMDMYKIDGRRAAW</sequence>
<evidence type="ECO:0000313" key="1">
    <source>
        <dbReference type="EMBL" id="CAB4161028.1"/>
    </source>
</evidence>